<feature type="compositionally biased region" description="Low complexity" evidence="1">
    <location>
        <begin position="391"/>
        <end position="415"/>
    </location>
</feature>
<dbReference type="Proteomes" id="UP000247536">
    <property type="component" value="Unassembled WGS sequence"/>
</dbReference>
<feature type="compositionally biased region" description="Low complexity" evidence="1">
    <location>
        <begin position="437"/>
        <end position="450"/>
    </location>
</feature>
<feature type="compositionally biased region" description="Low complexity" evidence="1">
    <location>
        <begin position="470"/>
        <end position="499"/>
    </location>
</feature>
<dbReference type="RefSeq" id="WP_110791496.1">
    <property type="nucleotide sequence ID" value="NZ_QJRY01000004.1"/>
</dbReference>
<proteinExistence type="predicted"/>
<keyword evidence="3" id="KW-1185">Reference proteome</keyword>
<reference evidence="2 3" key="1">
    <citation type="submission" date="2018-06" db="EMBL/GenBank/DDBJ databases">
        <title>Rhizobium wuzhouense sp. nov., isolated from roots of Oryza officinalis.</title>
        <authorList>
            <person name="Yuan T."/>
        </authorList>
    </citation>
    <scope>NUCLEOTIDE SEQUENCE [LARGE SCALE GENOMIC DNA]</scope>
    <source>
        <strain evidence="2 3">W44</strain>
    </source>
</reference>
<comment type="caution">
    <text evidence="2">The sequence shown here is derived from an EMBL/GenBank/DDBJ whole genome shotgun (WGS) entry which is preliminary data.</text>
</comment>
<evidence type="ECO:0000313" key="2">
    <source>
        <dbReference type="EMBL" id="PYB72978.1"/>
    </source>
</evidence>
<name>A0ABX5NSA3_9HYPH</name>
<feature type="compositionally biased region" description="Low complexity" evidence="1">
    <location>
        <begin position="349"/>
        <end position="382"/>
    </location>
</feature>
<feature type="region of interest" description="Disordered" evidence="1">
    <location>
        <begin position="469"/>
        <end position="499"/>
    </location>
</feature>
<dbReference type="EMBL" id="QJRY01000004">
    <property type="protein sequence ID" value="PYB72978.1"/>
    <property type="molecule type" value="Genomic_DNA"/>
</dbReference>
<feature type="compositionally biased region" description="Basic and acidic residues" evidence="1">
    <location>
        <begin position="296"/>
        <end position="306"/>
    </location>
</feature>
<feature type="compositionally biased region" description="Basic and acidic residues" evidence="1">
    <location>
        <begin position="556"/>
        <end position="575"/>
    </location>
</feature>
<feature type="compositionally biased region" description="Low complexity" evidence="1">
    <location>
        <begin position="532"/>
        <end position="546"/>
    </location>
</feature>
<organism evidence="2 3">
    <name type="scientific">Rhizobium wuzhouense</name>
    <dbReference type="NCBI Taxonomy" id="1986026"/>
    <lineage>
        <taxon>Bacteria</taxon>
        <taxon>Pseudomonadati</taxon>
        <taxon>Pseudomonadota</taxon>
        <taxon>Alphaproteobacteria</taxon>
        <taxon>Hyphomicrobiales</taxon>
        <taxon>Rhizobiaceae</taxon>
        <taxon>Rhizobium/Agrobacterium group</taxon>
        <taxon>Rhizobium</taxon>
    </lineage>
</organism>
<accession>A0ABX5NSA3</accession>
<gene>
    <name evidence="2" type="ORF">DMY87_11615</name>
</gene>
<evidence type="ECO:0000256" key="1">
    <source>
        <dbReference type="SAM" id="MobiDB-lite"/>
    </source>
</evidence>
<feature type="compositionally biased region" description="Basic and acidic residues" evidence="1">
    <location>
        <begin position="195"/>
        <end position="246"/>
    </location>
</feature>
<protein>
    <submittedName>
        <fullName evidence="2">Uncharacterized protein</fullName>
    </submittedName>
</protein>
<feature type="region of interest" description="Disordered" evidence="1">
    <location>
        <begin position="191"/>
        <end position="455"/>
    </location>
</feature>
<sequence>MKVPKLHLSRKLVLIVGGVLVLCGGTGGAAVYIGADTLLGPSYAELNGLECTEVQTVEIHKKDRFWIRKYVTTNETADGLTRIKTALRVAKVVQETKKADLVQVVVLDLNGPKERGQMRGRAVGADVIFVPDPHRVPEAATARMLTARYADGPAAANGEFFGQRVDMMEGDIQALLAKLDDSADCIKPEVVVPEGEGHGDAHGKKTDSHGKKSDGHGDGGHGEAAADGHGEAPADGHGEAPADGHGEAPAGEHGAETPVAEHGGGESKGWMASLMGMVGLGGDEAPAEGHGAADAGHGEAPAEGHGDPAAAGHGDGGGEGHAAPAEDSAALPEGEHSTEGAAPGDANSEHAPAPADAAAVGHEAPAHDASAPAEAPAGNSASHGDAAAVPAESGHADAAGHGASTEGEQASASAAHEAEVPVEEVPVEEPQAHDGAASDAPAHEAASAEAPTEDAGWFSSLKSMVGLGGDEAAAPADPGGDAAAPAETPAGSGAASADHGAAWLEKMRSQPIEPVGDAAAPGTAPEEHGAAADHAPAAGTADAGHAVEGHAAPNEDETKLPPKKIIPAEEAKAGH</sequence>
<feature type="region of interest" description="Disordered" evidence="1">
    <location>
        <begin position="513"/>
        <end position="575"/>
    </location>
</feature>
<evidence type="ECO:0000313" key="3">
    <source>
        <dbReference type="Proteomes" id="UP000247536"/>
    </source>
</evidence>